<accession>A0A4C1Z315</accession>
<evidence type="ECO:0000256" key="1">
    <source>
        <dbReference type="SAM" id="MobiDB-lite"/>
    </source>
</evidence>
<dbReference type="Proteomes" id="UP000299102">
    <property type="component" value="Unassembled WGS sequence"/>
</dbReference>
<dbReference type="AlphaFoldDB" id="A0A4C1Z315"/>
<reference evidence="2 3" key="1">
    <citation type="journal article" date="2019" name="Commun. Biol.">
        <title>The bagworm genome reveals a unique fibroin gene that provides high tensile strength.</title>
        <authorList>
            <person name="Kono N."/>
            <person name="Nakamura H."/>
            <person name="Ohtoshi R."/>
            <person name="Tomita M."/>
            <person name="Numata K."/>
            <person name="Arakawa K."/>
        </authorList>
    </citation>
    <scope>NUCLEOTIDE SEQUENCE [LARGE SCALE GENOMIC DNA]</scope>
</reference>
<comment type="caution">
    <text evidence="2">The sequence shown here is derived from an EMBL/GenBank/DDBJ whole genome shotgun (WGS) entry which is preliminary data.</text>
</comment>
<feature type="compositionally biased region" description="Low complexity" evidence="1">
    <location>
        <begin position="85"/>
        <end position="94"/>
    </location>
</feature>
<gene>
    <name evidence="2" type="ORF">EVAR_57188_1</name>
</gene>
<keyword evidence="3" id="KW-1185">Reference proteome</keyword>
<feature type="region of interest" description="Disordered" evidence="1">
    <location>
        <begin position="62"/>
        <end position="94"/>
    </location>
</feature>
<dbReference type="EMBL" id="BGZK01001516">
    <property type="protein sequence ID" value="GBP81543.1"/>
    <property type="molecule type" value="Genomic_DNA"/>
</dbReference>
<protein>
    <submittedName>
        <fullName evidence="2">Uncharacterized protein</fullName>
    </submittedName>
</protein>
<evidence type="ECO:0000313" key="3">
    <source>
        <dbReference type="Proteomes" id="UP000299102"/>
    </source>
</evidence>
<evidence type="ECO:0000313" key="2">
    <source>
        <dbReference type="EMBL" id="GBP81543.1"/>
    </source>
</evidence>
<proteinExistence type="predicted"/>
<organism evidence="2 3">
    <name type="scientific">Eumeta variegata</name>
    <name type="common">Bagworm moth</name>
    <name type="synonym">Eumeta japonica</name>
    <dbReference type="NCBI Taxonomy" id="151549"/>
    <lineage>
        <taxon>Eukaryota</taxon>
        <taxon>Metazoa</taxon>
        <taxon>Ecdysozoa</taxon>
        <taxon>Arthropoda</taxon>
        <taxon>Hexapoda</taxon>
        <taxon>Insecta</taxon>
        <taxon>Pterygota</taxon>
        <taxon>Neoptera</taxon>
        <taxon>Endopterygota</taxon>
        <taxon>Lepidoptera</taxon>
        <taxon>Glossata</taxon>
        <taxon>Ditrysia</taxon>
        <taxon>Tineoidea</taxon>
        <taxon>Psychidae</taxon>
        <taxon>Oiketicinae</taxon>
        <taxon>Eumeta</taxon>
    </lineage>
</organism>
<name>A0A4C1Z315_EUMVA</name>
<sequence length="94" mass="10408">MNALDGTFAFLKAQSRPATCAPTCPALTQRDPKPSSRSKEYSIFNFNIRLDNIKLSSRSANVTEKRQFRKTRATPRRCASESRRGAAGARAQSS</sequence>